<dbReference type="AlphaFoldDB" id="A0A4R2Q5I2"/>
<dbReference type="RefSeq" id="WP_132460252.1">
    <property type="nucleotide sequence ID" value="NZ_SLXP01000001.1"/>
</dbReference>
<dbReference type="PROSITE" id="PS51708">
    <property type="entry name" value="CHAD"/>
    <property type="match status" value="1"/>
</dbReference>
<dbReference type="PANTHER" id="PTHR39339">
    <property type="entry name" value="SLR1444 PROTEIN"/>
    <property type="match status" value="1"/>
</dbReference>
<proteinExistence type="predicted"/>
<dbReference type="SMART" id="SM00880">
    <property type="entry name" value="CHAD"/>
    <property type="match status" value="1"/>
</dbReference>
<name>A0A4R2Q5I2_9RHOB</name>
<dbReference type="Gene3D" id="1.40.20.10">
    <property type="entry name" value="CHAD domain"/>
    <property type="match status" value="1"/>
</dbReference>
<evidence type="ECO:0000313" key="2">
    <source>
        <dbReference type="EMBL" id="TCP44103.1"/>
    </source>
</evidence>
<dbReference type="PANTHER" id="PTHR39339:SF1">
    <property type="entry name" value="CHAD DOMAIN-CONTAINING PROTEIN"/>
    <property type="match status" value="1"/>
</dbReference>
<reference evidence="2 3" key="1">
    <citation type="submission" date="2019-03" db="EMBL/GenBank/DDBJ databases">
        <title>Genomic Encyclopedia of Type Strains, Phase IV (KMG-IV): sequencing the most valuable type-strain genomes for metagenomic binning, comparative biology and taxonomic classification.</title>
        <authorList>
            <person name="Goeker M."/>
        </authorList>
    </citation>
    <scope>NUCLEOTIDE SEQUENCE [LARGE SCALE GENOMIC DNA]</scope>
    <source>
        <strain evidence="2 3">DSM 18063</strain>
    </source>
</reference>
<feature type="domain" description="CHAD" evidence="1">
    <location>
        <begin position="9"/>
        <end position="279"/>
    </location>
</feature>
<sequence length="295" mass="32571">MAYRVKPSDRSVQAALRRIAVEEVAAALAEIDDAAMGLHDKVHQLRKRTKRLRGLIRMVRPVFPAYAAENAALRDAQRRLSALRDSEGMVETLDKLVAATGAPGLGPVRDRLVAARDAAAAEADVVADLAPFRADMAALAVRARGWRLTAGGFGALRPGIEAVVARARRDRGRAARKPGTAVIHDWRKVVKYHWYHTRLLQPLDPAPLDRRARQLRDLSEMLGDHHDLAVLEAWAAAVPDLPGPAGLRAELRERIAARQATLEAEAQALAARLFASPPKDLSRRWKRRWKAWRAG</sequence>
<dbReference type="OrthoDB" id="9810907at2"/>
<accession>A0A4R2Q5I2</accession>
<keyword evidence="3" id="KW-1185">Reference proteome</keyword>
<organism evidence="2 3">
    <name type="scientific">Rhodovulum marinum</name>
    <dbReference type="NCBI Taxonomy" id="320662"/>
    <lineage>
        <taxon>Bacteria</taxon>
        <taxon>Pseudomonadati</taxon>
        <taxon>Pseudomonadota</taxon>
        <taxon>Alphaproteobacteria</taxon>
        <taxon>Rhodobacterales</taxon>
        <taxon>Paracoccaceae</taxon>
        <taxon>Rhodovulum</taxon>
    </lineage>
</organism>
<dbReference type="InterPro" id="IPR038186">
    <property type="entry name" value="CHAD_dom_sf"/>
</dbReference>
<protein>
    <submittedName>
        <fullName evidence="2">CHAD domain-containing protein</fullName>
    </submittedName>
</protein>
<dbReference type="Proteomes" id="UP000294835">
    <property type="component" value="Unassembled WGS sequence"/>
</dbReference>
<comment type="caution">
    <text evidence="2">The sequence shown here is derived from an EMBL/GenBank/DDBJ whole genome shotgun (WGS) entry which is preliminary data.</text>
</comment>
<dbReference type="EMBL" id="SLXP01000001">
    <property type="protein sequence ID" value="TCP44103.1"/>
    <property type="molecule type" value="Genomic_DNA"/>
</dbReference>
<evidence type="ECO:0000313" key="3">
    <source>
        <dbReference type="Proteomes" id="UP000294835"/>
    </source>
</evidence>
<dbReference type="InterPro" id="IPR007899">
    <property type="entry name" value="CHAD_dom"/>
</dbReference>
<gene>
    <name evidence="2" type="ORF">EV662_101190</name>
</gene>
<dbReference type="Pfam" id="PF05235">
    <property type="entry name" value="CHAD"/>
    <property type="match status" value="1"/>
</dbReference>
<evidence type="ECO:0000259" key="1">
    <source>
        <dbReference type="PROSITE" id="PS51708"/>
    </source>
</evidence>